<evidence type="ECO:0000256" key="1">
    <source>
        <dbReference type="ARBA" id="ARBA00004123"/>
    </source>
</evidence>
<dbReference type="EMBL" id="CACVBM020001340">
    <property type="protein sequence ID" value="CAA7046188.1"/>
    <property type="molecule type" value="Genomic_DNA"/>
</dbReference>
<dbReference type="AlphaFoldDB" id="A0A6D2KDH8"/>
<accession>A0A6D2KDH8</accession>
<dbReference type="InterPro" id="IPR033757">
    <property type="entry name" value="WTAP"/>
</dbReference>
<keyword evidence="4" id="KW-0508">mRNA splicing</keyword>
<evidence type="ECO:0000256" key="2">
    <source>
        <dbReference type="ARBA" id="ARBA00010313"/>
    </source>
</evidence>
<dbReference type="PANTHER" id="PTHR15217">
    <property type="entry name" value="WILMS' TUMOR 1-ASSOCIATING PROTEIN"/>
    <property type="match status" value="1"/>
</dbReference>
<comment type="subcellular location">
    <subcellularLocation>
        <location evidence="1">Nucleus</location>
    </subcellularLocation>
</comment>
<keyword evidence="3" id="KW-0507">mRNA processing</keyword>
<keyword evidence="6" id="KW-0175">Coiled coil</keyword>
<evidence type="ECO:0000256" key="4">
    <source>
        <dbReference type="ARBA" id="ARBA00023187"/>
    </source>
</evidence>
<reference evidence="8" key="1">
    <citation type="submission" date="2020-01" db="EMBL/GenBank/DDBJ databases">
        <authorList>
            <person name="Mishra B."/>
        </authorList>
    </citation>
    <scope>NUCLEOTIDE SEQUENCE [LARGE SCALE GENOMIC DNA]</scope>
</reference>
<dbReference type="PANTHER" id="PTHR15217:SF4">
    <property type="entry name" value="FKBP12-INTERACTING PROTEIN OF 37 KDA"/>
    <property type="match status" value="1"/>
</dbReference>
<name>A0A6D2KDH8_9BRAS</name>
<gene>
    <name evidence="8" type="ORF">MERR_LOCUS33423</name>
</gene>
<proteinExistence type="inferred from homology"/>
<evidence type="ECO:0000256" key="7">
    <source>
        <dbReference type="SAM" id="MobiDB-lite"/>
    </source>
</evidence>
<evidence type="ECO:0000256" key="6">
    <source>
        <dbReference type="SAM" id="Coils"/>
    </source>
</evidence>
<keyword evidence="5" id="KW-0539">Nucleus</keyword>
<dbReference type="GO" id="GO:0006397">
    <property type="term" value="P:mRNA processing"/>
    <property type="evidence" value="ECO:0007669"/>
    <property type="project" value="UniProtKB-KW"/>
</dbReference>
<dbReference type="GO" id="GO:0005634">
    <property type="term" value="C:nucleus"/>
    <property type="evidence" value="ECO:0007669"/>
    <property type="project" value="UniProtKB-SubCell"/>
</dbReference>
<evidence type="ECO:0008006" key="10">
    <source>
        <dbReference type="Google" id="ProtNLM"/>
    </source>
</evidence>
<evidence type="ECO:0000256" key="5">
    <source>
        <dbReference type="ARBA" id="ARBA00023242"/>
    </source>
</evidence>
<sequence>MEFPLQDEELGGDNPATNANRASGSKRSFGDHEDDEGASSGSKKGCKEADEATTAMILSLTESLQSCKDELASCQNELVSAKAEIQKWESAFKNESFLPSRKTPEPSLVIDYIQKLKSSETSLKEQVEIAQMKLAIRDLKSELVKADDEREEGSGASSSSNTGMGLLDQLMAANVQIRVLKEVHIAKLTATEKVHAEQAKTLASFSNVVAFLQEKFPDFVFPPPPPKVDEQKN</sequence>
<comment type="caution">
    <text evidence="8">The sequence shown here is derived from an EMBL/GenBank/DDBJ whole genome shotgun (WGS) entry which is preliminary data.</text>
</comment>
<dbReference type="GO" id="GO:0000381">
    <property type="term" value="P:regulation of alternative mRNA splicing, via spliceosome"/>
    <property type="evidence" value="ECO:0007669"/>
    <property type="project" value="InterPro"/>
</dbReference>
<dbReference type="GO" id="GO:0016556">
    <property type="term" value="P:mRNA modification"/>
    <property type="evidence" value="ECO:0007669"/>
    <property type="project" value="InterPro"/>
</dbReference>
<dbReference type="Proteomes" id="UP000467841">
    <property type="component" value="Unassembled WGS sequence"/>
</dbReference>
<evidence type="ECO:0000313" key="8">
    <source>
        <dbReference type="EMBL" id="CAA7046188.1"/>
    </source>
</evidence>
<feature type="coiled-coil region" evidence="6">
    <location>
        <begin position="57"/>
        <end position="91"/>
    </location>
</feature>
<feature type="compositionally biased region" description="Polar residues" evidence="7">
    <location>
        <begin position="15"/>
        <end position="26"/>
    </location>
</feature>
<feature type="compositionally biased region" description="Acidic residues" evidence="7">
    <location>
        <begin position="1"/>
        <end position="11"/>
    </location>
</feature>
<organism evidence="8 9">
    <name type="scientific">Microthlaspi erraticum</name>
    <dbReference type="NCBI Taxonomy" id="1685480"/>
    <lineage>
        <taxon>Eukaryota</taxon>
        <taxon>Viridiplantae</taxon>
        <taxon>Streptophyta</taxon>
        <taxon>Embryophyta</taxon>
        <taxon>Tracheophyta</taxon>
        <taxon>Spermatophyta</taxon>
        <taxon>Magnoliopsida</taxon>
        <taxon>eudicotyledons</taxon>
        <taxon>Gunneridae</taxon>
        <taxon>Pentapetalae</taxon>
        <taxon>rosids</taxon>
        <taxon>malvids</taxon>
        <taxon>Brassicales</taxon>
        <taxon>Brassicaceae</taxon>
        <taxon>Coluteocarpeae</taxon>
        <taxon>Microthlaspi</taxon>
    </lineage>
</organism>
<evidence type="ECO:0000256" key="3">
    <source>
        <dbReference type="ARBA" id="ARBA00022664"/>
    </source>
</evidence>
<dbReference type="GO" id="GO:0008380">
    <property type="term" value="P:RNA splicing"/>
    <property type="evidence" value="ECO:0007669"/>
    <property type="project" value="UniProtKB-KW"/>
</dbReference>
<keyword evidence="9" id="KW-1185">Reference proteome</keyword>
<evidence type="ECO:0000313" key="9">
    <source>
        <dbReference type="Proteomes" id="UP000467841"/>
    </source>
</evidence>
<protein>
    <recommendedName>
        <fullName evidence="10">FKBP12-interacting protein of 37 kDa</fullName>
    </recommendedName>
</protein>
<feature type="region of interest" description="Disordered" evidence="7">
    <location>
        <begin position="1"/>
        <end position="48"/>
    </location>
</feature>
<dbReference type="OrthoDB" id="1094456at2759"/>
<comment type="similarity">
    <text evidence="2">Belongs to the fl(2)d family.</text>
</comment>